<comment type="caution">
    <text evidence="2">The sequence shown here is derived from an EMBL/GenBank/DDBJ whole genome shotgun (WGS) entry which is preliminary data.</text>
</comment>
<feature type="domain" description="Cysteine-rich" evidence="1">
    <location>
        <begin position="11"/>
        <end position="92"/>
    </location>
</feature>
<dbReference type="PANTHER" id="PTHR30296:SF0">
    <property type="entry name" value="LACTATE UTILIZATION PROTEIN A"/>
    <property type="match status" value="1"/>
</dbReference>
<evidence type="ECO:0000313" key="2">
    <source>
        <dbReference type="EMBL" id="MEX0469295.1"/>
    </source>
</evidence>
<gene>
    <name evidence="2" type="ORF">V6X73_06110</name>
</gene>
<sequence length="256" mass="27838">MTDAASPTPRVGLFVTCLVDFFRPRVGFASVRLLESAGCDVEVPAGQTCCGQPAYNTGDLGDTRDIARRVIEAFAGFDYLVAPSGSCLGQIRQYPTLFDEGSEWRRRADELAGRSYEIMAFINDVLGITPPEQGFTGRVTYHDSCSGLRQLGIREQPRQLLGGNAGLEMVEMDERDTCCGFGGTFCVKYPDISTRMVDQKAESIERTGAETLLGGDLGCLMNIAGRMHRRGQPVKVRHAVEVLAGMADEPAIGEEE</sequence>
<dbReference type="EMBL" id="JBAKFM010000002">
    <property type="protein sequence ID" value="MEX0469295.1"/>
    <property type="molecule type" value="Genomic_DNA"/>
</dbReference>
<reference evidence="2 3" key="1">
    <citation type="submission" date="2024-02" db="EMBL/GenBank/DDBJ databases">
        <title>New especies of Spiribacter isolated from saline water.</title>
        <authorList>
            <person name="Leon M.J."/>
            <person name="De La Haba R."/>
            <person name="Sanchez-Porro C."/>
            <person name="Ventosa A."/>
        </authorList>
    </citation>
    <scope>NUCLEOTIDE SEQUENCE [LARGE SCALE GENOMIC DNA]</scope>
    <source>
        <strain evidence="3">ag22IC6-390</strain>
    </source>
</reference>
<accession>A0ABV3TFK8</accession>
<feature type="domain" description="Cysteine-rich" evidence="1">
    <location>
        <begin position="139"/>
        <end position="223"/>
    </location>
</feature>
<dbReference type="RefSeq" id="WP_367958455.1">
    <property type="nucleotide sequence ID" value="NZ_JBAKFK010000002.1"/>
</dbReference>
<dbReference type="PANTHER" id="PTHR30296">
    <property type="entry name" value="UNCHARACTERIZED PROTEIN YKGE"/>
    <property type="match status" value="1"/>
</dbReference>
<organism evidence="2 3">
    <name type="scientific">Spiribacter pallidus</name>
    <dbReference type="NCBI Taxonomy" id="1987936"/>
    <lineage>
        <taxon>Bacteria</taxon>
        <taxon>Pseudomonadati</taxon>
        <taxon>Pseudomonadota</taxon>
        <taxon>Gammaproteobacteria</taxon>
        <taxon>Chromatiales</taxon>
        <taxon>Ectothiorhodospiraceae</taxon>
        <taxon>Spiribacter</taxon>
    </lineage>
</organism>
<proteinExistence type="predicted"/>
<dbReference type="InterPro" id="IPR004017">
    <property type="entry name" value="Cys_rich_dom"/>
</dbReference>
<protein>
    <submittedName>
        <fullName evidence="2">(Fe-S)-binding protein</fullName>
    </submittedName>
</protein>
<keyword evidence="3" id="KW-1185">Reference proteome</keyword>
<name>A0ABV3TFK8_9GAMM</name>
<evidence type="ECO:0000259" key="1">
    <source>
        <dbReference type="Pfam" id="PF02754"/>
    </source>
</evidence>
<dbReference type="Proteomes" id="UP001556709">
    <property type="component" value="Unassembled WGS sequence"/>
</dbReference>
<dbReference type="Pfam" id="PF02754">
    <property type="entry name" value="CCG"/>
    <property type="match status" value="2"/>
</dbReference>
<evidence type="ECO:0000313" key="3">
    <source>
        <dbReference type="Proteomes" id="UP001556709"/>
    </source>
</evidence>